<dbReference type="GO" id="GO:0070527">
    <property type="term" value="P:platelet aggregation"/>
    <property type="evidence" value="ECO:0007669"/>
    <property type="project" value="TreeGrafter"/>
</dbReference>
<evidence type="ECO:0000256" key="2">
    <source>
        <dbReference type="ARBA" id="ARBA00022525"/>
    </source>
</evidence>
<dbReference type="SMART" id="SM01212">
    <property type="entry name" value="Fib_alpha"/>
    <property type="match status" value="2"/>
</dbReference>
<keyword evidence="3" id="KW-0356">Hemostasis</keyword>
<dbReference type="PROSITE" id="PS00514">
    <property type="entry name" value="FIBRINOGEN_C_1"/>
    <property type="match status" value="1"/>
</dbReference>
<feature type="domain" description="Fibrinogen C-terminal" evidence="11">
    <location>
        <begin position="326"/>
        <end position="566"/>
    </location>
</feature>
<dbReference type="AlphaFoldDB" id="A0A9Q1GEJ3"/>
<evidence type="ECO:0000256" key="5">
    <source>
        <dbReference type="ARBA" id="ARBA00023054"/>
    </source>
</evidence>
<dbReference type="PANTHER" id="PTHR47221">
    <property type="entry name" value="FIBRINOGEN ALPHA CHAIN"/>
    <property type="match status" value="1"/>
</dbReference>
<dbReference type="Gene3D" id="1.20.5.50">
    <property type="match status" value="2"/>
</dbReference>
<dbReference type="Gene3D" id="4.10.530.10">
    <property type="entry name" value="Gamma-fibrinogen Carboxyl Terminal Fragment, domain 2"/>
    <property type="match status" value="1"/>
</dbReference>
<protein>
    <recommendedName>
        <fullName evidence="11">Fibrinogen C-terminal domain-containing protein</fullName>
    </recommendedName>
</protein>
<keyword evidence="13" id="KW-1185">Reference proteome</keyword>
<proteinExistence type="predicted"/>
<comment type="subunit">
    <text evidence="9">Heterohexamer; disulfide linked. Contains 2 sets of 3 non-identical chains (alpha, beta and gamma). The 2 heterotrimers are in head to head conformation with the N-termini in a small central domain.</text>
</comment>
<dbReference type="Proteomes" id="UP001152622">
    <property type="component" value="Chromosome 1"/>
</dbReference>
<dbReference type="GO" id="GO:0005577">
    <property type="term" value="C:fibrinogen complex"/>
    <property type="evidence" value="ECO:0007669"/>
    <property type="project" value="InterPro"/>
</dbReference>
<dbReference type="InterPro" id="IPR037579">
    <property type="entry name" value="FIB_ANG-like"/>
</dbReference>
<evidence type="ECO:0000259" key="11">
    <source>
        <dbReference type="PROSITE" id="PS51406"/>
    </source>
</evidence>
<dbReference type="CDD" id="cd00087">
    <property type="entry name" value="FReD"/>
    <property type="match status" value="1"/>
</dbReference>
<keyword evidence="6" id="KW-0094">Blood coagulation</keyword>
<dbReference type="OrthoDB" id="9945370at2759"/>
<dbReference type="Gene3D" id="3.90.215.10">
    <property type="entry name" value="Gamma Fibrinogen, chain A, domain 1"/>
    <property type="match status" value="1"/>
</dbReference>
<evidence type="ECO:0000313" key="13">
    <source>
        <dbReference type="Proteomes" id="UP001152622"/>
    </source>
</evidence>
<keyword evidence="4" id="KW-0732">Signal</keyword>
<dbReference type="PANTHER" id="PTHR47221:SF6">
    <property type="entry name" value="FIBRINOGEN ALPHA CHAIN"/>
    <property type="match status" value="1"/>
</dbReference>
<dbReference type="InterPro" id="IPR014716">
    <property type="entry name" value="Fibrinogen_a/b/g_C_1"/>
</dbReference>
<dbReference type="InterPro" id="IPR012290">
    <property type="entry name" value="Fibrinogen_a/b/g_coil_dom"/>
</dbReference>
<comment type="caution">
    <text evidence="12">The sequence shown here is derived from an EMBL/GenBank/DDBJ whole genome shotgun (WGS) entry which is preliminary data.</text>
</comment>
<organism evidence="12 13">
    <name type="scientific">Synaphobranchus kaupii</name>
    <name type="common">Kaup's arrowtooth eel</name>
    <dbReference type="NCBI Taxonomy" id="118154"/>
    <lineage>
        <taxon>Eukaryota</taxon>
        <taxon>Metazoa</taxon>
        <taxon>Chordata</taxon>
        <taxon>Craniata</taxon>
        <taxon>Vertebrata</taxon>
        <taxon>Euteleostomi</taxon>
        <taxon>Actinopterygii</taxon>
        <taxon>Neopterygii</taxon>
        <taxon>Teleostei</taxon>
        <taxon>Anguilliformes</taxon>
        <taxon>Synaphobranchidae</taxon>
        <taxon>Synaphobranchus</taxon>
    </lineage>
</organism>
<feature type="compositionally biased region" description="Low complexity" evidence="10">
    <location>
        <begin position="275"/>
        <end position="289"/>
    </location>
</feature>
<dbReference type="InterPro" id="IPR002181">
    <property type="entry name" value="Fibrinogen_a/b/g_C_dom"/>
</dbReference>
<dbReference type="GO" id="GO:0030674">
    <property type="term" value="F:protein-macromolecule adaptor activity"/>
    <property type="evidence" value="ECO:0007669"/>
    <property type="project" value="TreeGrafter"/>
</dbReference>
<keyword evidence="2" id="KW-0964">Secreted</keyword>
<dbReference type="GO" id="GO:0005102">
    <property type="term" value="F:signaling receptor binding"/>
    <property type="evidence" value="ECO:0007669"/>
    <property type="project" value="InterPro"/>
</dbReference>
<evidence type="ECO:0000256" key="3">
    <source>
        <dbReference type="ARBA" id="ARBA00022696"/>
    </source>
</evidence>
<evidence type="ECO:0000313" key="12">
    <source>
        <dbReference type="EMBL" id="KAJ8382699.1"/>
    </source>
</evidence>
<dbReference type="Pfam" id="PF08702">
    <property type="entry name" value="Fib_alpha"/>
    <property type="match status" value="2"/>
</dbReference>
<keyword evidence="7" id="KW-1015">Disulfide bond</keyword>
<gene>
    <name evidence="12" type="ORF">SKAU_G00034770</name>
</gene>
<evidence type="ECO:0000256" key="7">
    <source>
        <dbReference type="ARBA" id="ARBA00023157"/>
    </source>
</evidence>
<dbReference type="GO" id="GO:0042730">
    <property type="term" value="P:fibrinolysis"/>
    <property type="evidence" value="ECO:0007669"/>
    <property type="project" value="TreeGrafter"/>
</dbReference>
<dbReference type="GO" id="GO:0072377">
    <property type="term" value="P:blood coagulation, common pathway"/>
    <property type="evidence" value="ECO:0007669"/>
    <property type="project" value="TreeGrafter"/>
</dbReference>
<keyword evidence="5" id="KW-0175">Coiled coil</keyword>
<keyword evidence="8" id="KW-0325">Glycoprotein</keyword>
<feature type="region of interest" description="Disordered" evidence="10">
    <location>
        <begin position="275"/>
        <end position="294"/>
    </location>
</feature>
<dbReference type="GO" id="GO:0034116">
    <property type="term" value="P:positive regulation of heterotypic cell-cell adhesion"/>
    <property type="evidence" value="ECO:0007669"/>
    <property type="project" value="TreeGrafter"/>
</dbReference>
<dbReference type="InterPro" id="IPR020837">
    <property type="entry name" value="Fibrinogen_CS"/>
</dbReference>
<dbReference type="SMART" id="SM00186">
    <property type="entry name" value="FBG"/>
    <property type="match status" value="1"/>
</dbReference>
<dbReference type="EMBL" id="JAINUF010000001">
    <property type="protein sequence ID" value="KAJ8382699.1"/>
    <property type="molecule type" value="Genomic_DNA"/>
</dbReference>
<dbReference type="SUPFAM" id="SSF58010">
    <property type="entry name" value="Fibrinogen coiled-coil and central regions"/>
    <property type="match status" value="2"/>
</dbReference>
<evidence type="ECO:0000256" key="8">
    <source>
        <dbReference type="ARBA" id="ARBA00023180"/>
    </source>
</evidence>
<dbReference type="Pfam" id="PF00147">
    <property type="entry name" value="Fibrinogen_C"/>
    <property type="match status" value="1"/>
</dbReference>
<evidence type="ECO:0000256" key="4">
    <source>
        <dbReference type="ARBA" id="ARBA00022729"/>
    </source>
</evidence>
<name>A0A9Q1GEJ3_SYNKA</name>
<dbReference type="InterPro" id="IPR036056">
    <property type="entry name" value="Fibrinogen-like_C"/>
</dbReference>
<accession>A0A9Q1GEJ3</accession>
<sequence length="819" mass="93781">MTNPKLVRKRIQIGCTSKEDLHFPHLPIEKRKMGPMYLFCSFLVLLSSASSAIVDPRGARPVEHGYKASECATEKEWPVCIDYDWGTKCPSGCRIQGLLDQADQHLVAKIDKIRKILEENRKNYRSTDQVTKETYNFLRDRLVIDSGNDNKYMGLAEQLRQRIVSIKVKIETQLRLLQALKGRVRDQVTEMKRLEVDIDIKLRSCKGSCSSYTDYSVDRESYITLDKQISQLDAMSMQSIQTVTSLRVMKSASMKVFKTKSEYFADVDQQSLSLEGTGTGSSSTATISSDPGNQSHPWVVVVKSGAVEEDHPDVHARSLKSNTEAMQSDYVGKDCVDILQKHASGAKSGLFKIKPDGSQDVVEVYCDHDTMLAGWVLVQQRMDGSVNFNRTWKDYRNGFGSVDQWGRGELWLGNKYLHLLTQAESMLRVELEDWEGREFYAEYCVRIGPEAEGYAMNVSGYQGDAGDALVKGQPDLGAFLSHANMKFSTYDRDSDKWEENCAEMYGGGWWYNNCQSANLNGIYFKGGQYDPGSNIPYEIENGVVWLPLKPADYSLKTVRMKVRPLTTIVWKRNIQPLQRDRQGYFRGRGRWCPADTQPPLCTDDDWDLKCPSGCRVQGHIDTTEERLLDRFGQICDRVKEDRHKAEKTMMWTKQIYGANRKIIVKNYVAEAKYLELMDKLQKNLTSVKRHATELSTKLKAQYVRIQKQIAAIYRTEVDIDMKVRACQGSCKNAEVYNIDKESYRSLEKELHKFHQTSEQVKQPARDIGKLKMKPVSDDPPILRSFKKLPFSEQELLTHFEDIEQYELEVENMTHDLSVR</sequence>
<reference evidence="12" key="1">
    <citation type="journal article" date="2023" name="Science">
        <title>Genome structures resolve the early diversification of teleost fishes.</title>
        <authorList>
            <person name="Parey E."/>
            <person name="Louis A."/>
            <person name="Montfort J."/>
            <person name="Bouchez O."/>
            <person name="Roques C."/>
            <person name="Iampietro C."/>
            <person name="Lluch J."/>
            <person name="Castinel A."/>
            <person name="Donnadieu C."/>
            <person name="Desvignes T."/>
            <person name="Floi Bucao C."/>
            <person name="Jouanno E."/>
            <person name="Wen M."/>
            <person name="Mejri S."/>
            <person name="Dirks R."/>
            <person name="Jansen H."/>
            <person name="Henkel C."/>
            <person name="Chen W.J."/>
            <person name="Zahm M."/>
            <person name="Cabau C."/>
            <person name="Klopp C."/>
            <person name="Thompson A.W."/>
            <person name="Robinson-Rechavi M."/>
            <person name="Braasch I."/>
            <person name="Lecointre G."/>
            <person name="Bobe J."/>
            <person name="Postlethwait J.H."/>
            <person name="Berthelot C."/>
            <person name="Roest Crollius H."/>
            <person name="Guiguen Y."/>
        </authorList>
    </citation>
    <scope>NUCLEOTIDE SEQUENCE</scope>
    <source>
        <strain evidence="12">WJC10195</strain>
    </source>
</reference>
<dbReference type="PROSITE" id="PS51406">
    <property type="entry name" value="FIBRINOGEN_C_2"/>
    <property type="match status" value="1"/>
</dbReference>
<dbReference type="SUPFAM" id="SSF56496">
    <property type="entry name" value="Fibrinogen C-terminal domain-like"/>
    <property type="match status" value="1"/>
</dbReference>
<evidence type="ECO:0000256" key="1">
    <source>
        <dbReference type="ARBA" id="ARBA00004613"/>
    </source>
</evidence>
<evidence type="ECO:0000256" key="9">
    <source>
        <dbReference type="ARBA" id="ARBA00025974"/>
    </source>
</evidence>
<evidence type="ECO:0000256" key="10">
    <source>
        <dbReference type="SAM" id="MobiDB-lite"/>
    </source>
</evidence>
<comment type="subcellular location">
    <subcellularLocation>
        <location evidence="1">Secreted</location>
    </subcellularLocation>
</comment>
<dbReference type="GO" id="GO:0051258">
    <property type="term" value="P:protein polymerization"/>
    <property type="evidence" value="ECO:0007669"/>
    <property type="project" value="InterPro"/>
</dbReference>
<evidence type="ECO:0000256" key="6">
    <source>
        <dbReference type="ARBA" id="ARBA00023084"/>
    </source>
</evidence>
<dbReference type="GO" id="GO:0005201">
    <property type="term" value="F:extracellular matrix structural constituent"/>
    <property type="evidence" value="ECO:0007669"/>
    <property type="project" value="TreeGrafter"/>
</dbReference>